<evidence type="ECO:0000256" key="1">
    <source>
        <dbReference type="SAM" id="MobiDB-lite"/>
    </source>
</evidence>
<dbReference type="InParanoid" id="A0A316YK43"/>
<dbReference type="OrthoDB" id="3355573at2759"/>
<keyword evidence="3" id="KW-1185">Reference proteome</keyword>
<protein>
    <submittedName>
        <fullName evidence="2">Uncharacterized protein</fullName>
    </submittedName>
</protein>
<dbReference type="GeneID" id="37044096"/>
<proteinExistence type="predicted"/>
<evidence type="ECO:0000313" key="2">
    <source>
        <dbReference type="EMBL" id="PWN89571.1"/>
    </source>
</evidence>
<dbReference type="AlphaFoldDB" id="A0A316YK43"/>
<organism evidence="2 3">
    <name type="scientific">Acaromyces ingoldii</name>
    <dbReference type="NCBI Taxonomy" id="215250"/>
    <lineage>
        <taxon>Eukaryota</taxon>
        <taxon>Fungi</taxon>
        <taxon>Dikarya</taxon>
        <taxon>Basidiomycota</taxon>
        <taxon>Ustilaginomycotina</taxon>
        <taxon>Exobasidiomycetes</taxon>
        <taxon>Exobasidiales</taxon>
        <taxon>Cryptobasidiaceae</taxon>
        <taxon>Acaromyces</taxon>
    </lineage>
</organism>
<dbReference type="RefSeq" id="XP_025376769.1">
    <property type="nucleotide sequence ID" value="XM_025522180.1"/>
</dbReference>
<evidence type="ECO:0000313" key="3">
    <source>
        <dbReference type="Proteomes" id="UP000245768"/>
    </source>
</evidence>
<dbReference type="EMBL" id="KZ819637">
    <property type="protein sequence ID" value="PWN89571.1"/>
    <property type="molecule type" value="Genomic_DNA"/>
</dbReference>
<reference evidence="2 3" key="1">
    <citation type="journal article" date="2018" name="Mol. Biol. Evol.">
        <title>Broad Genomic Sampling Reveals a Smut Pathogenic Ancestry of the Fungal Clade Ustilaginomycotina.</title>
        <authorList>
            <person name="Kijpornyongpan T."/>
            <person name="Mondo S.J."/>
            <person name="Barry K."/>
            <person name="Sandor L."/>
            <person name="Lee J."/>
            <person name="Lipzen A."/>
            <person name="Pangilinan J."/>
            <person name="LaButti K."/>
            <person name="Hainaut M."/>
            <person name="Henrissat B."/>
            <person name="Grigoriev I.V."/>
            <person name="Spatafora J.W."/>
            <person name="Aime M.C."/>
        </authorList>
    </citation>
    <scope>NUCLEOTIDE SEQUENCE [LARGE SCALE GENOMIC DNA]</scope>
    <source>
        <strain evidence="2 3">MCA 4198</strain>
    </source>
</reference>
<sequence length="403" mass="43329">MAAAAATAVMADVARPRQILHEEQLDEETYGPAGTGPKVVRRGGHIIPMIRLTPPDSRPSPSVAVPEQELGKNSLYVPLRTEEVGWEEGGLIWAPKRYWYPTVSLYGGADDHVIGTYRGGPKGYSFVNITDSAFRLANGDGESGASNSNTGSGQSRKDRSRSQLPKAHVATMANKAVEEEPAAAEAKTVAQALEEQVEEAAAAAAEENRAQAQEEDEKERERSRRMISLPRRSSSVSSSASSSASTSRRGSSSTTFDDDEAGSGADTGMTTPAECESPMDVDTKMADRLEAALHAIKEEEVQIEPAANKAKLASRVGKDVEMEVPEEPIDAARLGGPFQASLLQKSSSIGLHRSLVLSPSVPSQHLQAPRGRSTSRPSPPSYVTQDRYNGGWAFEQNTMRQWL</sequence>
<feature type="compositionally biased region" description="Polar residues" evidence="1">
    <location>
        <begin position="144"/>
        <end position="154"/>
    </location>
</feature>
<feature type="region of interest" description="Disordered" evidence="1">
    <location>
        <begin position="140"/>
        <end position="278"/>
    </location>
</feature>
<dbReference type="Proteomes" id="UP000245768">
    <property type="component" value="Unassembled WGS sequence"/>
</dbReference>
<name>A0A316YK43_9BASI</name>
<feature type="region of interest" description="Disordered" evidence="1">
    <location>
        <begin position="360"/>
        <end position="389"/>
    </location>
</feature>
<accession>A0A316YK43</accession>
<feature type="compositionally biased region" description="Low complexity" evidence="1">
    <location>
        <begin position="231"/>
        <end position="255"/>
    </location>
</feature>
<feature type="compositionally biased region" description="Low complexity" evidence="1">
    <location>
        <begin position="183"/>
        <end position="205"/>
    </location>
</feature>
<gene>
    <name evidence="2" type="ORF">FA10DRAFT_268103</name>
</gene>